<dbReference type="AlphaFoldDB" id="C7YXZ6"/>
<dbReference type="GeneID" id="9677027"/>
<organism evidence="2 3">
    <name type="scientific">Fusarium vanettenii (strain ATCC MYA-4622 / CBS 123669 / FGSC 9596 / NRRL 45880 / 77-13-4)</name>
    <name type="common">Fusarium solani subsp. pisi</name>
    <dbReference type="NCBI Taxonomy" id="660122"/>
    <lineage>
        <taxon>Eukaryota</taxon>
        <taxon>Fungi</taxon>
        <taxon>Dikarya</taxon>
        <taxon>Ascomycota</taxon>
        <taxon>Pezizomycotina</taxon>
        <taxon>Sordariomycetes</taxon>
        <taxon>Hypocreomycetidae</taxon>
        <taxon>Hypocreales</taxon>
        <taxon>Nectriaceae</taxon>
        <taxon>Fusarium</taxon>
        <taxon>Fusarium solani species complex</taxon>
        <taxon>Fusarium vanettenii</taxon>
    </lineage>
</organism>
<dbReference type="InParanoid" id="C7YXZ6"/>
<gene>
    <name evidence="2" type="ORF">NECHADRAFT_82703</name>
</gene>
<evidence type="ECO:0000313" key="2">
    <source>
        <dbReference type="EMBL" id="EEU43681.1"/>
    </source>
</evidence>
<dbReference type="VEuPathDB" id="FungiDB:NECHADRAFT_82703"/>
<name>C7YXZ6_FUSV7</name>
<proteinExistence type="predicted"/>
<dbReference type="SUPFAM" id="SSF81383">
    <property type="entry name" value="F-box domain"/>
    <property type="match status" value="1"/>
</dbReference>
<dbReference type="KEGG" id="nhe:NECHADRAFT_82703"/>
<keyword evidence="3" id="KW-1185">Reference proteome</keyword>
<evidence type="ECO:0000256" key="1">
    <source>
        <dbReference type="SAM" id="MobiDB-lite"/>
    </source>
</evidence>
<evidence type="ECO:0000313" key="3">
    <source>
        <dbReference type="Proteomes" id="UP000005206"/>
    </source>
</evidence>
<feature type="region of interest" description="Disordered" evidence="1">
    <location>
        <begin position="1"/>
        <end position="43"/>
    </location>
</feature>
<dbReference type="OMA" id="CFSAGED"/>
<evidence type="ECO:0008006" key="4">
    <source>
        <dbReference type="Google" id="ProtNLM"/>
    </source>
</evidence>
<dbReference type="EMBL" id="GG698902">
    <property type="protein sequence ID" value="EEU43681.1"/>
    <property type="molecule type" value="Genomic_DNA"/>
</dbReference>
<protein>
    <recommendedName>
        <fullName evidence="4">F-box domain-containing protein</fullName>
    </recommendedName>
</protein>
<sequence>MGAATSCCAPVRPGAQGNDNGIEEHIDEATSPNPGHHGNSDEIDRYLDESTSENRHGTEPPVTPDALVSSALYNAVNSPIYILPDEILLAIIHTLIDDKDSASFFCIRKVSRRFRLLTNDRQFKEVPFCMYSKCNSCYTELNERCSFYRMNSGEVDCQMHWIPRFIGYPPGPKNDIASRLRRDLLCMMCQDGVQERKDAGLPIRCKFAPRDDLDWLDCSSCGLEHPSAVFSSLQRQKINDRVCVAKEGYIRLCQHEVIRWDDIQPWAGPGIRYHHEVIKVCKHASHSVACCEQASWPKATVTAHENGITTLSLSWNPHSGPDLNPGRLGPQRHSATEVRAVAQRFRADAARFIVPEQRSGHLPEMECFTKGM</sequence>
<dbReference type="InterPro" id="IPR036047">
    <property type="entry name" value="F-box-like_dom_sf"/>
</dbReference>
<accession>C7YXZ6</accession>
<dbReference type="OrthoDB" id="3692147at2759"/>
<dbReference type="RefSeq" id="XP_003049394.1">
    <property type="nucleotide sequence ID" value="XM_003049348.1"/>
</dbReference>
<dbReference type="eggNOG" id="ENOG502RKR9">
    <property type="taxonomic scope" value="Eukaryota"/>
</dbReference>
<dbReference type="Proteomes" id="UP000005206">
    <property type="component" value="Chromosome 7"/>
</dbReference>
<dbReference type="HOGENOM" id="CLU_744122_0_0_1"/>
<reference evidence="2 3" key="1">
    <citation type="journal article" date="2009" name="PLoS Genet.">
        <title>The genome of Nectria haematococca: contribution of supernumerary chromosomes to gene expansion.</title>
        <authorList>
            <person name="Coleman J.J."/>
            <person name="Rounsley S.D."/>
            <person name="Rodriguez-Carres M."/>
            <person name="Kuo A."/>
            <person name="Wasmann C.C."/>
            <person name="Grimwood J."/>
            <person name="Schmutz J."/>
            <person name="Taga M."/>
            <person name="White G.J."/>
            <person name="Zhou S."/>
            <person name="Schwartz D.C."/>
            <person name="Freitag M."/>
            <person name="Ma L.J."/>
            <person name="Danchin E.G."/>
            <person name="Henrissat B."/>
            <person name="Coutinho P.M."/>
            <person name="Nelson D.R."/>
            <person name="Straney D."/>
            <person name="Napoli C.A."/>
            <person name="Barker B.M."/>
            <person name="Gribskov M."/>
            <person name="Rep M."/>
            <person name="Kroken S."/>
            <person name="Molnar I."/>
            <person name="Rensing C."/>
            <person name="Kennell J.C."/>
            <person name="Zamora J."/>
            <person name="Farman M.L."/>
            <person name="Selker E.U."/>
            <person name="Salamov A."/>
            <person name="Shapiro H."/>
            <person name="Pangilinan J."/>
            <person name="Lindquist E."/>
            <person name="Lamers C."/>
            <person name="Grigoriev I.V."/>
            <person name="Geiser D.M."/>
            <person name="Covert S.F."/>
            <person name="Temporini E."/>
            <person name="Vanetten H.D."/>
        </authorList>
    </citation>
    <scope>NUCLEOTIDE SEQUENCE [LARGE SCALE GENOMIC DNA]</scope>
    <source>
        <strain evidence="3">ATCC MYA-4622 / CBS 123669 / FGSC 9596 / NRRL 45880 / 77-13-4</strain>
    </source>
</reference>